<evidence type="ECO:0000256" key="1">
    <source>
        <dbReference type="SAM" id="MobiDB-lite"/>
    </source>
</evidence>
<accession>A0AAV8WRE2</accession>
<feature type="compositionally biased region" description="Low complexity" evidence="1">
    <location>
        <begin position="1"/>
        <end position="10"/>
    </location>
</feature>
<reference evidence="2" key="1">
    <citation type="journal article" date="2023" name="Insect Mol. Biol.">
        <title>Genome sequencing provides insights into the evolution of gene families encoding plant cell wall-degrading enzymes in longhorned beetles.</title>
        <authorList>
            <person name="Shin N.R."/>
            <person name="Okamura Y."/>
            <person name="Kirsch R."/>
            <person name="Pauchet Y."/>
        </authorList>
    </citation>
    <scope>NUCLEOTIDE SEQUENCE</scope>
    <source>
        <strain evidence="2">RBIC_L_NR</strain>
    </source>
</reference>
<evidence type="ECO:0008006" key="4">
    <source>
        <dbReference type="Google" id="ProtNLM"/>
    </source>
</evidence>
<keyword evidence="3" id="KW-1185">Reference proteome</keyword>
<comment type="caution">
    <text evidence="2">The sequence shown here is derived from an EMBL/GenBank/DDBJ whole genome shotgun (WGS) entry which is preliminary data.</text>
</comment>
<dbReference type="Pfam" id="PF13975">
    <property type="entry name" value="gag-asp_proteas"/>
    <property type="match status" value="1"/>
</dbReference>
<dbReference type="EMBL" id="JANEYF010005134">
    <property type="protein sequence ID" value="KAJ8929083.1"/>
    <property type="molecule type" value="Genomic_DNA"/>
</dbReference>
<dbReference type="Gene3D" id="2.40.70.10">
    <property type="entry name" value="Acid Proteases"/>
    <property type="match status" value="1"/>
</dbReference>
<evidence type="ECO:0000313" key="2">
    <source>
        <dbReference type="EMBL" id="KAJ8929083.1"/>
    </source>
</evidence>
<protein>
    <recommendedName>
        <fullName evidence="4">Peptidase A2 domain-containing protein</fullName>
    </recommendedName>
</protein>
<organism evidence="2 3">
    <name type="scientific">Rhamnusium bicolor</name>
    <dbReference type="NCBI Taxonomy" id="1586634"/>
    <lineage>
        <taxon>Eukaryota</taxon>
        <taxon>Metazoa</taxon>
        <taxon>Ecdysozoa</taxon>
        <taxon>Arthropoda</taxon>
        <taxon>Hexapoda</taxon>
        <taxon>Insecta</taxon>
        <taxon>Pterygota</taxon>
        <taxon>Neoptera</taxon>
        <taxon>Endopterygota</taxon>
        <taxon>Coleoptera</taxon>
        <taxon>Polyphaga</taxon>
        <taxon>Cucujiformia</taxon>
        <taxon>Chrysomeloidea</taxon>
        <taxon>Cerambycidae</taxon>
        <taxon>Lepturinae</taxon>
        <taxon>Rhagiini</taxon>
        <taxon>Rhamnusium</taxon>
    </lineage>
</organism>
<evidence type="ECO:0000313" key="3">
    <source>
        <dbReference type="Proteomes" id="UP001162156"/>
    </source>
</evidence>
<sequence length="289" mass="33304">NNKNKLNKNNYCTAGKLPEGRDTTARDTIQLGKPRLNQIDQPQGVEEPPPSLPRLQVKINGQQIWALLDTGASKSFIHPDLLQGHDVPNEYKIVCLACGQRVYARGPIEQRIYINGQRTNIQGYVMEEMAEHLILGQEWMLPEQATLDFQYNCVYFGTTYRRRHQFPNYSSRHPSGPPLESGNIAEERLVPPDTVVASNSGRRDQPLDYQQQRRVPLAFIQPHNHAHSRTNRRHRRQRTTTIIRPNKTSPGKQCRIPSHQSKMAPTTQRTRRSDRTLATNTQKRLHRTR</sequence>
<dbReference type="PROSITE" id="PS00141">
    <property type="entry name" value="ASP_PROTEASE"/>
    <property type="match status" value="1"/>
</dbReference>
<proteinExistence type="predicted"/>
<dbReference type="InterPro" id="IPR001969">
    <property type="entry name" value="Aspartic_peptidase_AS"/>
</dbReference>
<dbReference type="CDD" id="cd00303">
    <property type="entry name" value="retropepsin_like"/>
    <property type="match status" value="1"/>
</dbReference>
<dbReference type="SUPFAM" id="SSF50630">
    <property type="entry name" value="Acid proteases"/>
    <property type="match status" value="1"/>
</dbReference>
<feature type="region of interest" description="Disordered" evidence="1">
    <location>
        <begin position="1"/>
        <end position="23"/>
    </location>
</feature>
<name>A0AAV8WRE2_9CUCU</name>
<feature type="region of interest" description="Disordered" evidence="1">
    <location>
        <begin position="244"/>
        <end position="289"/>
    </location>
</feature>
<gene>
    <name evidence="2" type="ORF">NQ314_018259</name>
</gene>
<feature type="region of interest" description="Disordered" evidence="1">
    <location>
        <begin position="167"/>
        <end position="189"/>
    </location>
</feature>
<feature type="compositionally biased region" description="Polar residues" evidence="1">
    <location>
        <begin position="258"/>
        <end position="268"/>
    </location>
</feature>
<feature type="non-terminal residue" evidence="2">
    <location>
        <position position="1"/>
    </location>
</feature>
<dbReference type="AlphaFoldDB" id="A0AAV8WRE2"/>
<dbReference type="InterPro" id="IPR021109">
    <property type="entry name" value="Peptidase_aspartic_dom_sf"/>
</dbReference>
<dbReference type="GO" id="GO:0004190">
    <property type="term" value="F:aspartic-type endopeptidase activity"/>
    <property type="evidence" value="ECO:0007669"/>
    <property type="project" value="InterPro"/>
</dbReference>
<dbReference type="Proteomes" id="UP001162156">
    <property type="component" value="Unassembled WGS sequence"/>
</dbReference>
<dbReference type="GO" id="GO:0006508">
    <property type="term" value="P:proteolysis"/>
    <property type="evidence" value="ECO:0007669"/>
    <property type="project" value="InterPro"/>
</dbReference>